<evidence type="ECO:0000259" key="1">
    <source>
        <dbReference type="Pfam" id="PF05685"/>
    </source>
</evidence>
<accession>A0ABS8IG70</accession>
<name>A0ABS8IG70_9NOSO</name>
<dbReference type="PANTHER" id="PTHR34107">
    <property type="entry name" value="SLL0198 PROTEIN-RELATED"/>
    <property type="match status" value="1"/>
</dbReference>
<dbReference type="SUPFAM" id="SSF52980">
    <property type="entry name" value="Restriction endonuclease-like"/>
    <property type="match status" value="1"/>
</dbReference>
<keyword evidence="2" id="KW-0255">Endonuclease</keyword>
<feature type="domain" description="Putative restriction endonuclease" evidence="1">
    <location>
        <begin position="17"/>
        <end position="187"/>
    </location>
</feature>
<organism evidence="2 3">
    <name type="scientific">Nostoc favosum CHAB5714</name>
    <dbReference type="NCBI Taxonomy" id="2780399"/>
    <lineage>
        <taxon>Bacteria</taxon>
        <taxon>Bacillati</taxon>
        <taxon>Cyanobacteriota</taxon>
        <taxon>Cyanophyceae</taxon>
        <taxon>Nostocales</taxon>
        <taxon>Nostocaceae</taxon>
        <taxon>Nostoc</taxon>
        <taxon>Nostoc favosum</taxon>
    </lineage>
</organism>
<dbReference type="InterPro" id="IPR008538">
    <property type="entry name" value="Uma2"/>
</dbReference>
<reference evidence="2 3" key="1">
    <citation type="journal article" date="2021" name="Microorganisms">
        <title>Genome Evolution of Filamentous Cyanobacterium Nostoc Species: From Facultative Symbiosis to Free Living.</title>
        <authorList>
            <person name="Huo D."/>
            <person name="Li H."/>
            <person name="Cai F."/>
            <person name="Guo X."/>
            <person name="Qiao Z."/>
            <person name="Wang W."/>
            <person name="Yu G."/>
            <person name="Li R."/>
        </authorList>
    </citation>
    <scope>NUCLEOTIDE SEQUENCE [LARGE SCALE GENOMIC DNA]</scope>
    <source>
        <strain evidence="2 3">CHAB 5714</strain>
    </source>
</reference>
<dbReference type="Gene3D" id="3.90.1570.10">
    <property type="entry name" value="tt1808, chain A"/>
    <property type="match status" value="1"/>
</dbReference>
<comment type="caution">
    <text evidence="2">The sequence shown here is derived from an EMBL/GenBank/DDBJ whole genome shotgun (WGS) entry which is preliminary data.</text>
</comment>
<sequence length="191" mass="21165">MTSEKITVQSLYTVTDEELMLMSSQNPELRFERNANGTLETMPPTGGISGNREIKAGAYLLNWVESQDLGEVFSSSTGFRLANTAVRSPDAAFVAKGRLPEGWDEEEDKFINLAPDFVIEIRSKNDSLAKLKAKMEEYISNGVQLGWLIDSKNQQALVYRRDGSITQYPATAVLSGEDVVPGFTLPLRKLL</sequence>
<protein>
    <submittedName>
        <fullName evidence="2">Uma2 family endonuclease</fullName>
    </submittedName>
</protein>
<dbReference type="InterPro" id="IPR011335">
    <property type="entry name" value="Restrct_endonuc-II-like"/>
</dbReference>
<dbReference type="Pfam" id="PF05685">
    <property type="entry name" value="Uma2"/>
    <property type="match status" value="1"/>
</dbReference>
<dbReference type="RefSeq" id="WP_229488426.1">
    <property type="nucleotide sequence ID" value="NZ_JAIVFQ010000061.1"/>
</dbReference>
<keyword evidence="2" id="KW-0378">Hydrolase</keyword>
<dbReference type="GO" id="GO:0004519">
    <property type="term" value="F:endonuclease activity"/>
    <property type="evidence" value="ECO:0007669"/>
    <property type="project" value="UniProtKB-KW"/>
</dbReference>
<keyword evidence="3" id="KW-1185">Reference proteome</keyword>
<dbReference type="PANTHER" id="PTHR34107:SF1">
    <property type="entry name" value="SLL0198 PROTEIN"/>
    <property type="match status" value="1"/>
</dbReference>
<gene>
    <name evidence="2" type="ORF">LC586_27780</name>
</gene>
<dbReference type="InterPro" id="IPR012296">
    <property type="entry name" value="Nuclease_put_TT1808"/>
</dbReference>
<evidence type="ECO:0000313" key="3">
    <source>
        <dbReference type="Proteomes" id="UP001199525"/>
    </source>
</evidence>
<dbReference type="CDD" id="cd06260">
    <property type="entry name" value="DUF820-like"/>
    <property type="match status" value="1"/>
</dbReference>
<keyword evidence="2" id="KW-0540">Nuclease</keyword>
<evidence type="ECO:0000313" key="2">
    <source>
        <dbReference type="EMBL" id="MCC5602891.1"/>
    </source>
</evidence>
<dbReference type="EMBL" id="JAIVFQ010000061">
    <property type="protein sequence ID" value="MCC5602891.1"/>
    <property type="molecule type" value="Genomic_DNA"/>
</dbReference>
<proteinExistence type="predicted"/>
<dbReference type="Proteomes" id="UP001199525">
    <property type="component" value="Unassembled WGS sequence"/>
</dbReference>